<dbReference type="GO" id="GO:0000049">
    <property type="term" value="F:tRNA binding"/>
    <property type="evidence" value="ECO:0007669"/>
    <property type="project" value="TreeGrafter"/>
</dbReference>
<feature type="domain" description="CCA-adding enzyme C-terminal" evidence="12">
    <location>
        <begin position="247"/>
        <end position="396"/>
    </location>
</feature>
<evidence type="ECO:0000259" key="12">
    <source>
        <dbReference type="Pfam" id="PF13735"/>
    </source>
</evidence>
<dbReference type="RefSeq" id="WP_093230853.1">
    <property type="nucleotide sequence ID" value="NZ_FORR01000013.1"/>
</dbReference>
<reference evidence="13 14" key="1">
    <citation type="submission" date="2016-10" db="EMBL/GenBank/DDBJ databases">
        <authorList>
            <person name="de Groot N.N."/>
        </authorList>
    </citation>
    <scope>NUCLEOTIDE SEQUENCE [LARGE SCALE GENOMIC DNA]</scope>
    <source>
        <strain evidence="13 14">DSM 44778</strain>
    </source>
</reference>
<dbReference type="Pfam" id="PF13735">
    <property type="entry name" value="tRNA_NucTran2_2"/>
    <property type="match status" value="1"/>
</dbReference>
<comment type="similarity">
    <text evidence="9">Belongs to the tRNA nucleotidyltransferase/poly(A) polymerase family.</text>
</comment>
<dbReference type="SUPFAM" id="SSF81891">
    <property type="entry name" value="Poly A polymerase C-terminal region-like"/>
    <property type="match status" value="1"/>
</dbReference>
<proteinExistence type="inferred from homology"/>
<dbReference type="InterPro" id="IPR043519">
    <property type="entry name" value="NT_sf"/>
</dbReference>
<dbReference type="InterPro" id="IPR050264">
    <property type="entry name" value="Bact_CCA-adding_enz_type3_sf"/>
</dbReference>
<evidence type="ECO:0000256" key="4">
    <source>
        <dbReference type="ARBA" id="ARBA00022695"/>
    </source>
</evidence>
<dbReference type="Pfam" id="PF01743">
    <property type="entry name" value="PolyA_pol"/>
    <property type="match status" value="1"/>
</dbReference>
<dbReference type="InterPro" id="IPR032810">
    <property type="entry name" value="CCA-adding_enz_C"/>
</dbReference>
<dbReference type="GO" id="GO:0046872">
    <property type="term" value="F:metal ion binding"/>
    <property type="evidence" value="ECO:0007669"/>
    <property type="project" value="UniProtKB-KW"/>
</dbReference>
<evidence type="ECO:0000313" key="13">
    <source>
        <dbReference type="EMBL" id="SFJ59217.1"/>
    </source>
</evidence>
<dbReference type="InterPro" id="IPR032828">
    <property type="entry name" value="PolyA_RNA-bd"/>
</dbReference>
<dbReference type="NCBIfam" id="NF009814">
    <property type="entry name" value="PRK13299.1"/>
    <property type="match status" value="1"/>
</dbReference>
<evidence type="ECO:0000256" key="5">
    <source>
        <dbReference type="ARBA" id="ARBA00022723"/>
    </source>
</evidence>
<evidence type="ECO:0000313" key="14">
    <source>
        <dbReference type="Proteomes" id="UP000199545"/>
    </source>
</evidence>
<keyword evidence="7" id="KW-0460">Magnesium</keyword>
<dbReference type="Gene3D" id="3.30.460.10">
    <property type="entry name" value="Beta Polymerase, domain 2"/>
    <property type="match status" value="1"/>
</dbReference>
<feature type="domain" description="Poly A polymerase head" evidence="10">
    <location>
        <begin position="23"/>
        <end position="142"/>
    </location>
</feature>
<comment type="cofactor">
    <cofactor evidence="1">
        <name>Mg(2+)</name>
        <dbReference type="ChEBI" id="CHEBI:18420"/>
    </cofactor>
</comment>
<dbReference type="Gene3D" id="1.10.246.80">
    <property type="match status" value="1"/>
</dbReference>
<sequence length="406" mass="46098">MNPKREAALQIMKRLEEAGFESYLVGGCVRDFVLKRPPQDYDVATNALPHKVQSLFPRTVPTGIKHGTVTVIHQGIPIEVTTFRTESDYEDYRHPSHVEFVSSLEQDLSRRDFTMNAMAQDRQGKLYDYYGGLQDIQAKRIRTVGSPFDRFEEDPLRMVRAARFAAQLQFALDPKVKEAMAKLNDKCIHLSVERVVAELEKVWASPATSRGIALLYECGLINYLPPFAAWQVQTPTQAQIGKFDQIPDRIGCWAYLVYLCTGGKKDIQHHLRQLRLANHDVKAIKACYQLALDWPYSLTEDEGKKLLLRHGLETGLRAVQLARILDKPLSASLEQDLTSWWNEMPAKSLKDLAISGQDLIQYQQQPAGPWIKKTLEYLLEKVALGNIPNQKECLLKEGCKVGAEYS</sequence>
<evidence type="ECO:0000259" key="10">
    <source>
        <dbReference type="Pfam" id="PF01743"/>
    </source>
</evidence>
<accession>A0A1I3SP88</accession>
<dbReference type="Proteomes" id="UP000199545">
    <property type="component" value="Unassembled WGS sequence"/>
</dbReference>
<dbReference type="PANTHER" id="PTHR46173">
    <property type="entry name" value="CCA TRNA NUCLEOTIDYLTRANSFERASE 1, MITOCHONDRIAL"/>
    <property type="match status" value="1"/>
</dbReference>
<dbReference type="EMBL" id="FORR01000013">
    <property type="protein sequence ID" value="SFJ59217.1"/>
    <property type="molecule type" value="Genomic_DNA"/>
</dbReference>
<keyword evidence="4" id="KW-0548">Nucleotidyltransferase</keyword>
<keyword evidence="6" id="KW-0547">Nucleotide-binding</keyword>
<dbReference type="OrthoDB" id="9805698at2"/>
<protein>
    <submittedName>
        <fullName evidence="13">tRNA nucleotidyltransferase (CCA-adding enzyme)</fullName>
    </submittedName>
</protein>
<name>A0A1I3SP88_9BACL</name>
<evidence type="ECO:0000259" key="11">
    <source>
        <dbReference type="Pfam" id="PF12627"/>
    </source>
</evidence>
<keyword evidence="8 9" id="KW-0694">RNA-binding</keyword>
<dbReference type="PANTHER" id="PTHR46173:SF1">
    <property type="entry name" value="CCA TRNA NUCLEOTIDYLTRANSFERASE 1, MITOCHONDRIAL"/>
    <property type="match status" value="1"/>
</dbReference>
<organism evidence="13 14">
    <name type="scientific">Thermoflavimicrobium dichotomicum</name>
    <dbReference type="NCBI Taxonomy" id="46223"/>
    <lineage>
        <taxon>Bacteria</taxon>
        <taxon>Bacillati</taxon>
        <taxon>Bacillota</taxon>
        <taxon>Bacilli</taxon>
        <taxon>Bacillales</taxon>
        <taxon>Thermoactinomycetaceae</taxon>
        <taxon>Thermoflavimicrobium</taxon>
    </lineage>
</organism>
<evidence type="ECO:0000256" key="6">
    <source>
        <dbReference type="ARBA" id="ARBA00022741"/>
    </source>
</evidence>
<dbReference type="CDD" id="cd05398">
    <property type="entry name" value="NT_ClassII-CCAase"/>
    <property type="match status" value="1"/>
</dbReference>
<gene>
    <name evidence="13" type="ORF">SAMN05421852_11383</name>
</gene>
<feature type="domain" description="tRNA nucleotidyltransferase/poly(A) polymerase RNA and SrmB- binding" evidence="11">
    <location>
        <begin position="170"/>
        <end position="228"/>
    </location>
</feature>
<evidence type="ECO:0000256" key="1">
    <source>
        <dbReference type="ARBA" id="ARBA00001946"/>
    </source>
</evidence>
<dbReference type="GO" id="GO:0000166">
    <property type="term" value="F:nucleotide binding"/>
    <property type="evidence" value="ECO:0007669"/>
    <property type="project" value="UniProtKB-KW"/>
</dbReference>
<evidence type="ECO:0000256" key="2">
    <source>
        <dbReference type="ARBA" id="ARBA00022679"/>
    </source>
</evidence>
<dbReference type="Gene3D" id="1.20.58.560">
    <property type="match status" value="1"/>
</dbReference>
<dbReference type="AlphaFoldDB" id="A0A1I3SP88"/>
<evidence type="ECO:0000256" key="8">
    <source>
        <dbReference type="ARBA" id="ARBA00022884"/>
    </source>
</evidence>
<dbReference type="InterPro" id="IPR002646">
    <property type="entry name" value="PolA_pol_head_dom"/>
</dbReference>
<keyword evidence="2 9" id="KW-0808">Transferase</keyword>
<evidence type="ECO:0000256" key="3">
    <source>
        <dbReference type="ARBA" id="ARBA00022694"/>
    </source>
</evidence>
<evidence type="ECO:0000256" key="7">
    <source>
        <dbReference type="ARBA" id="ARBA00022842"/>
    </source>
</evidence>
<dbReference type="Pfam" id="PF12627">
    <property type="entry name" value="PolyA_pol_RNAbd"/>
    <property type="match status" value="1"/>
</dbReference>
<keyword evidence="14" id="KW-1185">Reference proteome</keyword>
<dbReference type="Gene3D" id="1.10.3090.10">
    <property type="entry name" value="cca-adding enzyme, domain 2"/>
    <property type="match status" value="1"/>
</dbReference>
<keyword evidence="3" id="KW-0819">tRNA processing</keyword>
<evidence type="ECO:0000256" key="9">
    <source>
        <dbReference type="RuleBase" id="RU003953"/>
    </source>
</evidence>
<dbReference type="GO" id="GO:0008033">
    <property type="term" value="P:tRNA processing"/>
    <property type="evidence" value="ECO:0007669"/>
    <property type="project" value="UniProtKB-KW"/>
</dbReference>
<dbReference type="STRING" id="46223.SAMN05421852_11383"/>
<keyword evidence="5" id="KW-0479">Metal-binding</keyword>
<dbReference type="SUPFAM" id="SSF81301">
    <property type="entry name" value="Nucleotidyltransferase"/>
    <property type="match status" value="1"/>
</dbReference>
<dbReference type="GO" id="GO:0016779">
    <property type="term" value="F:nucleotidyltransferase activity"/>
    <property type="evidence" value="ECO:0007669"/>
    <property type="project" value="UniProtKB-KW"/>
</dbReference>